<name>A0ABR1QF22_9PEZI</name>
<gene>
    <name evidence="1" type="ORF">PG986_008309</name>
</gene>
<evidence type="ECO:0000313" key="1">
    <source>
        <dbReference type="EMBL" id="KAK7952581.1"/>
    </source>
</evidence>
<accession>A0ABR1QF22</accession>
<comment type="caution">
    <text evidence="1">The sequence shown here is derived from an EMBL/GenBank/DDBJ whole genome shotgun (WGS) entry which is preliminary data.</text>
</comment>
<keyword evidence="2" id="KW-1185">Reference proteome</keyword>
<proteinExistence type="predicted"/>
<reference evidence="1 2" key="1">
    <citation type="submission" date="2023-01" db="EMBL/GenBank/DDBJ databases">
        <title>Analysis of 21 Apiospora genomes using comparative genomics revels a genus with tremendous synthesis potential of carbohydrate active enzymes and secondary metabolites.</title>
        <authorList>
            <person name="Sorensen T."/>
        </authorList>
    </citation>
    <scope>NUCLEOTIDE SEQUENCE [LARGE SCALE GENOMIC DNA]</scope>
    <source>
        <strain evidence="1 2">CBS 24483</strain>
    </source>
</reference>
<dbReference type="EMBL" id="JAQQWE010000005">
    <property type="protein sequence ID" value="KAK7952581.1"/>
    <property type="molecule type" value="Genomic_DNA"/>
</dbReference>
<organism evidence="1 2">
    <name type="scientific">Apiospora aurea</name>
    <dbReference type="NCBI Taxonomy" id="335848"/>
    <lineage>
        <taxon>Eukaryota</taxon>
        <taxon>Fungi</taxon>
        <taxon>Dikarya</taxon>
        <taxon>Ascomycota</taxon>
        <taxon>Pezizomycotina</taxon>
        <taxon>Sordariomycetes</taxon>
        <taxon>Xylariomycetidae</taxon>
        <taxon>Amphisphaeriales</taxon>
        <taxon>Apiosporaceae</taxon>
        <taxon>Apiospora</taxon>
    </lineage>
</organism>
<dbReference type="Proteomes" id="UP001391051">
    <property type="component" value="Unassembled WGS sequence"/>
</dbReference>
<dbReference type="RefSeq" id="XP_066700643.1">
    <property type="nucleotide sequence ID" value="XM_066844531.1"/>
</dbReference>
<protein>
    <recommendedName>
        <fullName evidence="3">Heterokaryon incompatibility domain-containing protein</fullName>
    </recommendedName>
</protein>
<dbReference type="PANTHER" id="PTHR10622">
    <property type="entry name" value="HET DOMAIN-CONTAINING PROTEIN"/>
    <property type="match status" value="1"/>
</dbReference>
<evidence type="ECO:0008006" key="3">
    <source>
        <dbReference type="Google" id="ProtNLM"/>
    </source>
</evidence>
<sequence>MRNPESSMPKAQADGQAGSVPFPAACVIRPGCVAGCYRNAPGTSCGSLTPERSSWSSRPILSKVHYAILFHTWEEEEVSFQEFQDLDQARNKKGFSKIEMTCRLARERFGISYACVDTCCIDKSSSAELSEAINSMFRYYELSFICFIYLCDLPSDASLGVDLGARPPPSFSQCRWLTRGWTLQELIAPHTVQFYDEDWFPLGSKNDWADSLSWITSIPSGVPSGWRQLDHYSVAARFSWAGKRQTTRKEELAYCLLGIFGDEISRSTNEMSIFAWQAVPEDERRFSGMYAQSPAEFMNCARVTRMPSASRHDKEYSLTNKGLRFDHVLTTFAENADHIKPSKLSASGGLERVYNERIESLGVAFLDLECFNDDPNGPSTGENSPTLGIYLTKLQGEYVRTFPNLLSAKYIRVHVAVKMDEEQLIIYAIKALAKQQSSKLEKEFHKEIIAKLDISGGVYPPVMIKQVEPQSAWDHQDMSFHLWEGKDTSEISSCLWLLTIGRTPLGNTIPTMECLVVRICSQEPVFGTRKAMWHVFVGREGKWTIGSQIFCKPIHQVFREKTALEQFQECLRQEHDSHHFQHFATYWDGDISALVNTSEQPDSFKDGKFHVDLTVTYA</sequence>
<evidence type="ECO:0000313" key="2">
    <source>
        <dbReference type="Proteomes" id="UP001391051"/>
    </source>
</evidence>
<dbReference type="GeneID" id="92077593"/>
<dbReference type="PANTHER" id="PTHR10622:SF12">
    <property type="entry name" value="HET DOMAIN-CONTAINING PROTEIN"/>
    <property type="match status" value="1"/>
</dbReference>